<keyword evidence="8" id="KW-0648">Protein biosynthesis</keyword>
<sequence>MAAQLYSDTQIAECLYEVLSELVEDGSIEEKLAVATLNQLSESVLSALTNQVPAKADIKATLSMYKYLDNVWQFVMTNVTFRLNPQGQGSLRKAAELKADKLKLICVDAKLATAAQQDAGAGAGGS</sequence>
<keyword evidence="8" id="KW-0396">Initiation factor</keyword>
<dbReference type="STRING" id="145388.A0A0D2L761"/>
<dbReference type="PANTHER" id="PTHR10966">
    <property type="entry name" value="TRANSCRIPTION INITIATION FACTOR IIA SUBUNIT 2"/>
    <property type="match status" value="1"/>
</dbReference>
<dbReference type="Gene3D" id="2.30.18.10">
    <property type="entry name" value="Transcription factor IIA (TFIIA), beta-barrel domain"/>
    <property type="match status" value="1"/>
</dbReference>
<keyword evidence="4 6" id="KW-0804">Transcription</keyword>
<dbReference type="InterPro" id="IPR009083">
    <property type="entry name" value="TFIIA_a-hlx"/>
</dbReference>
<dbReference type="CDD" id="cd10014">
    <property type="entry name" value="TFIIA_gamma_C"/>
    <property type="match status" value="1"/>
</dbReference>
<reference evidence="8 9" key="1">
    <citation type="journal article" date="2013" name="BMC Genomics">
        <title>Reconstruction of the lipid metabolism for the microalga Monoraphidium neglectum from its genome sequence reveals characteristics suitable for biofuel production.</title>
        <authorList>
            <person name="Bogen C."/>
            <person name="Al-Dilaimi A."/>
            <person name="Albersmeier A."/>
            <person name="Wichmann J."/>
            <person name="Grundmann M."/>
            <person name="Rupp O."/>
            <person name="Lauersen K.J."/>
            <person name="Blifernez-Klassen O."/>
            <person name="Kalinowski J."/>
            <person name="Goesmann A."/>
            <person name="Mussgnug J.H."/>
            <person name="Kruse O."/>
        </authorList>
    </citation>
    <scope>NUCLEOTIDE SEQUENCE [LARGE SCALE GENOMIC DNA]</scope>
    <source>
        <strain evidence="8 9">SAG 48.87</strain>
    </source>
</reference>
<feature type="domain" description="Transcription initiation factor IIA gamma subunit C-terminal" evidence="7">
    <location>
        <begin position="59"/>
        <end position="106"/>
    </location>
</feature>
<protein>
    <recommendedName>
        <fullName evidence="6">Transcription initiation factor IIA subunit 2</fullName>
    </recommendedName>
</protein>
<dbReference type="AlphaFoldDB" id="A0A0D2L761"/>
<dbReference type="SUPFAM" id="SSF50784">
    <property type="entry name" value="Transcription factor IIA (TFIIA), beta-barrel domain"/>
    <property type="match status" value="1"/>
</dbReference>
<evidence type="ECO:0000256" key="1">
    <source>
        <dbReference type="ARBA" id="ARBA00004123"/>
    </source>
</evidence>
<evidence type="ECO:0000256" key="2">
    <source>
        <dbReference type="ARBA" id="ARBA00007675"/>
    </source>
</evidence>
<proteinExistence type="inferred from homology"/>
<dbReference type="EMBL" id="KK101001">
    <property type="protein sequence ID" value="KIZ02654.1"/>
    <property type="molecule type" value="Genomic_DNA"/>
</dbReference>
<evidence type="ECO:0000313" key="8">
    <source>
        <dbReference type="EMBL" id="KIZ02654.1"/>
    </source>
</evidence>
<dbReference type="OrthoDB" id="586585at2759"/>
<evidence type="ECO:0000256" key="6">
    <source>
        <dbReference type="PIRNR" id="PIRNR009415"/>
    </source>
</evidence>
<evidence type="ECO:0000259" key="7">
    <source>
        <dbReference type="Pfam" id="PF02751"/>
    </source>
</evidence>
<comment type="subcellular location">
    <subcellularLocation>
        <location evidence="1 6">Nucleus</location>
    </subcellularLocation>
</comment>
<dbReference type="PIRSF" id="PIRSF009415">
    <property type="entry name" value="Hum_TFIIA_gamma"/>
    <property type="match status" value="1"/>
</dbReference>
<keyword evidence="5 6" id="KW-0539">Nucleus</keyword>
<name>A0A0D2L761_9CHLO</name>
<keyword evidence="3 6" id="KW-0805">Transcription regulation</keyword>
<dbReference type="Gene3D" id="1.10.287.190">
    <property type="entry name" value="Transcription factor IIA gamma subunit, alpha-helical domain"/>
    <property type="match status" value="1"/>
</dbReference>
<evidence type="ECO:0000256" key="5">
    <source>
        <dbReference type="ARBA" id="ARBA00023242"/>
    </source>
</evidence>
<evidence type="ECO:0000256" key="4">
    <source>
        <dbReference type="ARBA" id="ARBA00023163"/>
    </source>
</evidence>
<dbReference type="Pfam" id="PF02751">
    <property type="entry name" value="TFIIA_gamma_C"/>
    <property type="match status" value="1"/>
</dbReference>
<dbReference type="GO" id="GO:0005672">
    <property type="term" value="C:transcription factor TFIIA complex"/>
    <property type="evidence" value="ECO:0007669"/>
    <property type="project" value="InterPro"/>
</dbReference>
<dbReference type="SUPFAM" id="SSF47396">
    <property type="entry name" value="Transcription factor IIA (TFIIA), alpha-helical domain"/>
    <property type="match status" value="1"/>
</dbReference>
<evidence type="ECO:0000256" key="3">
    <source>
        <dbReference type="ARBA" id="ARBA00023015"/>
    </source>
</evidence>
<dbReference type="RefSeq" id="XP_013901673.1">
    <property type="nucleotide sequence ID" value="XM_014046219.1"/>
</dbReference>
<dbReference type="KEGG" id="mng:MNEG_5304"/>
<dbReference type="InterPro" id="IPR009088">
    <property type="entry name" value="TFIIA_b-brl"/>
</dbReference>
<dbReference type="InterPro" id="IPR003194">
    <property type="entry name" value="TFIIA_gsu"/>
</dbReference>
<dbReference type="Proteomes" id="UP000054498">
    <property type="component" value="Unassembled WGS sequence"/>
</dbReference>
<gene>
    <name evidence="8" type="ORF">MNEG_5304</name>
</gene>
<dbReference type="GO" id="GO:0003743">
    <property type="term" value="F:translation initiation factor activity"/>
    <property type="evidence" value="ECO:0007669"/>
    <property type="project" value="UniProtKB-KW"/>
</dbReference>
<dbReference type="InterPro" id="IPR015871">
    <property type="entry name" value="TFIIA_gsu_C"/>
</dbReference>
<dbReference type="GeneID" id="25738181"/>
<organism evidence="8 9">
    <name type="scientific">Monoraphidium neglectum</name>
    <dbReference type="NCBI Taxonomy" id="145388"/>
    <lineage>
        <taxon>Eukaryota</taxon>
        <taxon>Viridiplantae</taxon>
        <taxon>Chlorophyta</taxon>
        <taxon>core chlorophytes</taxon>
        <taxon>Chlorophyceae</taxon>
        <taxon>CS clade</taxon>
        <taxon>Sphaeropleales</taxon>
        <taxon>Selenastraceae</taxon>
        <taxon>Monoraphidium</taxon>
    </lineage>
</organism>
<comment type="similarity">
    <text evidence="2 6">Belongs to the TFIIA subunit 2 family.</text>
</comment>
<evidence type="ECO:0000313" key="9">
    <source>
        <dbReference type="Proteomes" id="UP000054498"/>
    </source>
</evidence>
<comment type="function">
    <text evidence="6">TFIIA is a component of the transcription machinery of RNA polymerase II and plays an important role in transcriptional activation.</text>
</comment>
<dbReference type="GO" id="GO:0006367">
    <property type="term" value="P:transcription initiation at RNA polymerase II promoter"/>
    <property type="evidence" value="ECO:0007669"/>
    <property type="project" value="InterPro"/>
</dbReference>
<accession>A0A0D2L761</accession>
<keyword evidence="9" id="KW-1185">Reference proteome</keyword>